<comment type="function">
    <text evidence="7">Ribosome biogenesis factor. Involved in nucleolar processing of pre-18S ribosomal RNA. Required for optimal pre-ribosomal RNA transcription by RNA polymerase I. Part of the small subunit (SSU) processome, first precursor of the small eukaryotic ribosomal subunit. During the assembly of the SSU processome in the nucleolus, many ribosome biogenesis factors, an RNA chaperone and ribosomal proteins associate with the nascent pre-rRNA and work in concert to generate RNA folding, modifications, rearrangements and cleavage as well as targeted degradation of pre-ribosomal RNA by the RNA exosome.</text>
</comment>
<dbReference type="InterPro" id="IPR015943">
    <property type="entry name" value="WD40/YVTN_repeat-like_dom_sf"/>
</dbReference>
<evidence type="ECO:0000256" key="1">
    <source>
        <dbReference type="ARBA" id="ARBA00004604"/>
    </source>
</evidence>
<dbReference type="InterPro" id="IPR001680">
    <property type="entry name" value="WD40_rpt"/>
</dbReference>
<reference evidence="10 11" key="1">
    <citation type="submission" date="2022-05" db="EMBL/GenBank/DDBJ databases">
        <authorList>
            <consortium name="Genoscope - CEA"/>
            <person name="William W."/>
        </authorList>
    </citation>
    <scope>NUCLEOTIDE SEQUENCE [LARGE SCALE GENOMIC DNA]</scope>
</reference>
<comment type="subcellular location">
    <subcellularLocation>
        <location evidence="1">Nucleus</location>
        <location evidence="1">Nucleolus</location>
    </subcellularLocation>
</comment>
<keyword evidence="4 8" id="KW-0853">WD repeat</keyword>
<comment type="caution">
    <text evidence="10">The sequence shown here is derived from an EMBL/GenBank/DDBJ whole genome shotgun (WGS) entry which is preliminary data.</text>
</comment>
<dbReference type="Pfam" id="PF00400">
    <property type="entry name" value="WD40"/>
    <property type="match status" value="5"/>
</dbReference>
<evidence type="ECO:0000313" key="10">
    <source>
        <dbReference type="EMBL" id="CAH3020548.1"/>
    </source>
</evidence>
<dbReference type="Gene3D" id="2.130.10.10">
    <property type="entry name" value="YVTN repeat-like/Quinoprotein amine dehydrogenase"/>
    <property type="match status" value="2"/>
</dbReference>
<accession>A0ABN8LXK7</accession>
<keyword evidence="6" id="KW-0539">Nucleus</keyword>
<dbReference type="Proteomes" id="UP001159427">
    <property type="component" value="Unassembled WGS sequence"/>
</dbReference>
<keyword evidence="3" id="KW-0698">rRNA processing</keyword>
<dbReference type="PANTHER" id="PTHR19924:SF26">
    <property type="entry name" value="U3 SMALL NUCLEOLAR RNA-ASSOCIATED PROTEIN 15 HOMOLOG"/>
    <property type="match status" value="1"/>
</dbReference>
<dbReference type="SUPFAM" id="SSF50978">
    <property type="entry name" value="WD40 repeat-like"/>
    <property type="match status" value="1"/>
</dbReference>
<organism evidence="10 11">
    <name type="scientific">Porites evermanni</name>
    <dbReference type="NCBI Taxonomy" id="104178"/>
    <lineage>
        <taxon>Eukaryota</taxon>
        <taxon>Metazoa</taxon>
        <taxon>Cnidaria</taxon>
        <taxon>Anthozoa</taxon>
        <taxon>Hexacorallia</taxon>
        <taxon>Scleractinia</taxon>
        <taxon>Fungiina</taxon>
        <taxon>Poritidae</taxon>
        <taxon>Porites</taxon>
    </lineage>
</organism>
<dbReference type="SMART" id="SM00320">
    <property type="entry name" value="WD40"/>
    <property type="match status" value="6"/>
</dbReference>
<dbReference type="Pfam" id="PF09384">
    <property type="entry name" value="UTP15_C"/>
    <property type="match status" value="1"/>
</dbReference>
<evidence type="ECO:0000256" key="4">
    <source>
        <dbReference type="ARBA" id="ARBA00022574"/>
    </source>
</evidence>
<keyword evidence="11" id="KW-1185">Reference proteome</keyword>
<dbReference type="PROSITE" id="PS50294">
    <property type="entry name" value="WD_REPEATS_REGION"/>
    <property type="match status" value="2"/>
</dbReference>
<name>A0ABN8LXK7_9CNID</name>
<feature type="repeat" description="WD" evidence="8">
    <location>
        <begin position="245"/>
        <end position="286"/>
    </location>
</feature>
<evidence type="ECO:0000259" key="9">
    <source>
        <dbReference type="Pfam" id="PF09384"/>
    </source>
</evidence>
<evidence type="ECO:0000256" key="8">
    <source>
        <dbReference type="PROSITE-ProRule" id="PRU00221"/>
    </source>
</evidence>
<feature type="repeat" description="WD" evidence="8">
    <location>
        <begin position="119"/>
        <end position="160"/>
    </location>
</feature>
<evidence type="ECO:0000256" key="2">
    <source>
        <dbReference type="ARBA" id="ARBA00018260"/>
    </source>
</evidence>
<feature type="repeat" description="WD" evidence="8">
    <location>
        <begin position="161"/>
        <end position="203"/>
    </location>
</feature>
<sequence length="504" mass="56583">MAMDFYRLQVREFSRVSKRHTVDSKYWKKLSFPTVIKEYGAVNHVDICLTSPHDIVATSSFRVQIYSSSTHQVIKSFSRFKDGVFSGSFRHDGKLIIAGEADGHVKLFDVHSRCLLREFQEHSNAVHVAKFLVDGLHAVSGSDDTSVRCWDISTGYNVAVFKEHQDYVRCCVSSQNSRDVFITGCYDHRIKVWDMRCQSSTLTMDHGSPVECVQIFPSGGICLSAGSNMIKVWDLLGGGRLLTGFSNHQKTITSISFDGEHRHLFSASLDRHVKIYDIQDYTVVHSMEYPSPILSLGVSPDNTHIVAGMSNGFLSVKYRLKQDVKGQVTTNRKLTAGTYPFFLHGKSSRPQEGGVVLSAPRKTKMLEHDKLLKKFDYSRALDSVLRKPSGPHASLLSSLLQELIRRKGLRTALSGRDEEGLVPLLRFLIRYINNPHFTVVLTDVADTVLDIYGPVVGQSERVDQLLMKLRNKLEVEINFHQKGFELLGTLDTLFATAHSSGGIR</sequence>
<dbReference type="CDD" id="cd00200">
    <property type="entry name" value="WD40"/>
    <property type="match status" value="1"/>
</dbReference>
<evidence type="ECO:0000256" key="6">
    <source>
        <dbReference type="ARBA" id="ARBA00023242"/>
    </source>
</evidence>
<dbReference type="InterPro" id="IPR018983">
    <property type="entry name" value="U3_snoRNA-assocProt_15_C"/>
</dbReference>
<dbReference type="EMBL" id="CALNXI010000151">
    <property type="protein sequence ID" value="CAH3020548.1"/>
    <property type="molecule type" value="Genomic_DNA"/>
</dbReference>
<gene>
    <name evidence="10" type="ORF">PEVE_00007653</name>
</gene>
<evidence type="ECO:0000313" key="11">
    <source>
        <dbReference type="Proteomes" id="UP001159427"/>
    </source>
</evidence>
<evidence type="ECO:0000256" key="5">
    <source>
        <dbReference type="ARBA" id="ARBA00022737"/>
    </source>
</evidence>
<evidence type="ECO:0000256" key="7">
    <source>
        <dbReference type="ARBA" id="ARBA00045437"/>
    </source>
</evidence>
<proteinExistence type="predicted"/>
<dbReference type="PANTHER" id="PTHR19924">
    <property type="entry name" value="UTP15 U3 SMALL NUCLEOLAR RNA-ASSOCIATED PROTEIN 15 FAMILY MEMBER"/>
    <property type="match status" value="1"/>
</dbReference>
<dbReference type="PROSITE" id="PS50082">
    <property type="entry name" value="WD_REPEATS_2"/>
    <property type="match status" value="3"/>
</dbReference>
<protein>
    <recommendedName>
        <fullName evidence="2">U3 small nucleolar RNA-associated protein 15 homolog</fullName>
    </recommendedName>
</protein>
<evidence type="ECO:0000256" key="3">
    <source>
        <dbReference type="ARBA" id="ARBA00022552"/>
    </source>
</evidence>
<feature type="domain" description="U3 small nucleolar RNA-associated protein 15 C-terminal" evidence="9">
    <location>
        <begin position="350"/>
        <end position="493"/>
    </location>
</feature>
<keyword evidence="5" id="KW-0677">Repeat</keyword>
<dbReference type="InterPro" id="IPR036322">
    <property type="entry name" value="WD40_repeat_dom_sf"/>
</dbReference>